<dbReference type="SUPFAM" id="SSF101874">
    <property type="entry name" value="YceI-like"/>
    <property type="match status" value="1"/>
</dbReference>
<dbReference type="InterPro" id="IPR036761">
    <property type="entry name" value="TTHA0802/YceI-like_sf"/>
</dbReference>
<keyword evidence="4" id="KW-1185">Reference proteome</keyword>
<organism evidence="3 4">
    <name type="scientific">Deinococcus rubellus</name>
    <dbReference type="NCBI Taxonomy" id="1889240"/>
    <lineage>
        <taxon>Bacteria</taxon>
        <taxon>Thermotogati</taxon>
        <taxon>Deinococcota</taxon>
        <taxon>Deinococci</taxon>
        <taxon>Deinococcales</taxon>
        <taxon>Deinococcaceae</taxon>
        <taxon>Deinococcus</taxon>
    </lineage>
</organism>
<protein>
    <submittedName>
        <fullName evidence="3">YceI family protein</fullName>
    </submittedName>
</protein>
<evidence type="ECO:0000256" key="1">
    <source>
        <dbReference type="SAM" id="SignalP"/>
    </source>
</evidence>
<dbReference type="SMART" id="SM00867">
    <property type="entry name" value="YceI"/>
    <property type="match status" value="1"/>
</dbReference>
<feature type="chain" id="PRO_5046761670" evidence="1">
    <location>
        <begin position="22"/>
        <end position="181"/>
    </location>
</feature>
<feature type="domain" description="Lipid/polyisoprenoid-binding YceI-like" evidence="2">
    <location>
        <begin position="19"/>
        <end position="179"/>
    </location>
</feature>
<proteinExistence type="predicted"/>
<dbReference type="RefSeq" id="WP_260561324.1">
    <property type="nucleotide sequence ID" value="NZ_BAABEC010000191.1"/>
</dbReference>
<sequence>MNRLRLGLFAGMSTLSTLTFAAPYQASSGQVTFAYRVIIVPVQGKTAQVSAALDIDPDDLASAGGTVRVNVASLKTGNTLRDDHMAGALGAAQFRDAVFTLTNVQGLGRLPEGQAVSSTVNGQLSLKGVTQPLSAPVKLTRQGNSIAVATQFKFNPHDFGVNYLGGASSIAVNISFKLQTP</sequence>
<dbReference type="EMBL" id="CP104213">
    <property type="protein sequence ID" value="UWX65066.1"/>
    <property type="molecule type" value="Genomic_DNA"/>
</dbReference>
<evidence type="ECO:0000259" key="2">
    <source>
        <dbReference type="SMART" id="SM00867"/>
    </source>
</evidence>
<name>A0ABY5YJE0_9DEIO</name>
<dbReference type="Pfam" id="PF04264">
    <property type="entry name" value="YceI"/>
    <property type="match status" value="1"/>
</dbReference>
<evidence type="ECO:0000313" key="3">
    <source>
        <dbReference type="EMBL" id="UWX65066.1"/>
    </source>
</evidence>
<dbReference type="InterPro" id="IPR007372">
    <property type="entry name" value="Lipid/polyisoprenoid-bd_YceI"/>
</dbReference>
<dbReference type="PANTHER" id="PTHR34406:SF1">
    <property type="entry name" value="PROTEIN YCEI"/>
    <property type="match status" value="1"/>
</dbReference>
<keyword evidence="1" id="KW-0732">Signal</keyword>
<dbReference type="Proteomes" id="UP001060261">
    <property type="component" value="Chromosome"/>
</dbReference>
<feature type="signal peptide" evidence="1">
    <location>
        <begin position="1"/>
        <end position="21"/>
    </location>
</feature>
<accession>A0ABY5YJE0</accession>
<reference evidence="3" key="1">
    <citation type="submission" date="2022-09" db="EMBL/GenBank/DDBJ databases">
        <title>genome sequence of Deinococcus rubellus.</title>
        <authorList>
            <person name="Srinivasan S."/>
        </authorList>
    </citation>
    <scope>NUCLEOTIDE SEQUENCE</scope>
    <source>
        <strain evidence="3">Ant6</strain>
    </source>
</reference>
<dbReference type="Gene3D" id="2.40.128.110">
    <property type="entry name" value="Lipid/polyisoprenoid-binding, YceI-like"/>
    <property type="match status" value="1"/>
</dbReference>
<evidence type="ECO:0000313" key="4">
    <source>
        <dbReference type="Proteomes" id="UP001060261"/>
    </source>
</evidence>
<dbReference type="PANTHER" id="PTHR34406">
    <property type="entry name" value="PROTEIN YCEI"/>
    <property type="match status" value="1"/>
</dbReference>
<gene>
    <name evidence="3" type="ORF">N0D28_05260</name>
</gene>